<organism evidence="4 5">
    <name type="scientific">Faecalicatena contorta</name>
    <dbReference type="NCBI Taxonomy" id="39482"/>
    <lineage>
        <taxon>Bacteria</taxon>
        <taxon>Bacillati</taxon>
        <taxon>Bacillota</taxon>
        <taxon>Clostridia</taxon>
        <taxon>Lachnospirales</taxon>
        <taxon>Lachnospiraceae</taxon>
        <taxon>Faecalicatena</taxon>
    </lineage>
</organism>
<dbReference type="PANTHER" id="PTHR43540:SF6">
    <property type="entry name" value="ISOCHORISMATASE-LIKE DOMAIN-CONTAINING PROTEIN"/>
    <property type="match status" value="1"/>
</dbReference>
<dbReference type="InterPro" id="IPR050272">
    <property type="entry name" value="Isochorismatase-like_hydrls"/>
</dbReference>
<gene>
    <name evidence="4" type="primary">rutB</name>
    <name evidence="4" type="ORF">ERS852491_00610</name>
</gene>
<dbReference type="Gene3D" id="3.40.50.850">
    <property type="entry name" value="Isochorismatase-like"/>
    <property type="match status" value="1"/>
</dbReference>
<feature type="domain" description="Isochorismatase-like" evidence="3">
    <location>
        <begin position="7"/>
        <end position="182"/>
    </location>
</feature>
<sequence>MQRTNRTAMVVLDMQNQFTNKKGCLFYETTEKVIPAILDGIQKLRERGVLIVYANLESEGEECSLDTEVLKRRDPVPPKGSWDAEMDERLEVLPEDLVISHFASSAFFGTELEKKLKEKEIRNVIVCGVKTNYDVRATATDAMWRQFQAYAASDMVASDTEERSKIHLEELTKYTAKAIPLEEIIRRIEEGRL</sequence>
<dbReference type="SUPFAM" id="SSF52499">
    <property type="entry name" value="Isochorismatase-like hydrolases"/>
    <property type="match status" value="1"/>
</dbReference>
<dbReference type="RefSeq" id="WP_050639336.1">
    <property type="nucleotide sequence ID" value="NZ_CABKUE010000006.1"/>
</dbReference>
<proteinExistence type="inferred from homology"/>
<evidence type="ECO:0000313" key="5">
    <source>
        <dbReference type="Proteomes" id="UP000095544"/>
    </source>
</evidence>
<accession>A0A174A850</accession>
<dbReference type="PANTHER" id="PTHR43540">
    <property type="entry name" value="PEROXYUREIDOACRYLATE/UREIDOACRYLATE AMIDOHYDROLASE-RELATED"/>
    <property type="match status" value="1"/>
</dbReference>
<dbReference type="EMBL" id="CYZU01000004">
    <property type="protein sequence ID" value="CUN83558.1"/>
    <property type="molecule type" value="Genomic_DNA"/>
</dbReference>
<comment type="similarity">
    <text evidence="1">Belongs to the isochorismatase family.</text>
</comment>
<dbReference type="Proteomes" id="UP000095544">
    <property type="component" value="Unassembled WGS sequence"/>
</dbReference>
<evidence type="ECO:0000313" key="4">
    <source>
        <dbReference type="EMBL" id="CUN83558.1"/>
    </source>
</evidence>
<dbReference type="OrthoDB" id="9796485at2"/>
<dbReference type="InterPro" id="IPR000868">
    <property type="entry name" value="Isochorismatase-like_dom"/>
</dbReference>
<evidence type="ECO:0000256" key="1">
    <source>
        <dbReference type="ARBA" id="ARBA00006336"/>
    </source>
</evidence>
<dbReference type="AlphaFoldDB" id="A0A174A850"/>
<keyword evidence="2 4" id="KW-0378">Hydrolase</keyword>
<reference evidence="4 5" key="1">
    <citation type="submission" date="2015-09" db="EMBL/GenBank/DDBJ databases">
        <authorList>
            <consortium name="Pathogen Informatics"/>
        </authorList>
    </citation>
    <scope>NUCLEOTIDE SEQUENCE [LARGE SCALE GENOMIC DNA]</scope>
    <source>
        <strain evidence="4 5">2789STDY5834876</strain>
    </source>
</reference>
<dbReference type="Pfam" id="PF00857">
    <property type="entry name" value="Isochorismatase"/>
    <property type="match status" value="1"/>
</dbReference>
<dbReference type="InterPro" id="IPR036380">
    <property type="entry name" value="Isochorismatase-like_sf"/>
</dbReference>
<name>A0A174A850_9FIRM</name>
<evidence type="ECO:0000259" key="3">
    <source>
        <dbReference type="Pfam" id="PF00857"/>
    </source>
</evidence>
<evidence type="ECO:0000256" key="2">
    <source>
        <dbReference type="ARBA" id="ARBA00022801"/>
    </source>
</evidence>
<dbReference type="EC" id="3.5.1.-" evidence="4"/>
<protein>
    <submittedName>
        <fullName evidence="4">Peroxyureidoacrylate/ureidoacrylate amidohydrolase RutB</fullName>
        <ecNumber evidence="4">3.5.1.-</ecNumber>
    </submittedName>
</protein>
<dbReference type="CDD" id="cd00431">
    <property type="entry name" value="cysteine_hydrolases"/>
    <property type="match status" value="1"/>
</dbReference>
<dbReference type="GO" id="GO:0016787">
    <property type="term" value="F:hydrolase activity"/>
    <property type="evidence" value="ECO:0007669"/>
    <property type="project" value="UniProtKB-KW"/>
</dbReference>
<dbReference type="STRING" id="39482.ERS852491_00610"/>